<dbReference type="InterPro" id="IPR036047">
    <property type="entry name" value="F-box-like_dom_sf"/>
</dbReference>
<reference evidence="3 4" key="1">
    <citation type="submission" date="2016-07" db="EMBL/GenBank/DDBJ databases">
        <title>Pervasive Adenine N6-methylation of Active Genes in Fungi.</title>
        <authorList>
            <consortium name="DOE Joint Genome Institute"/>
            <person name="Mondo S.J."/>
            <person name="Dannebaum R.O."/>
            <person name="Kuo R.C."/>
            <person name="Labutti K."/>
            <person name="Haridas S."/>
            <person name="Kuo A."/>
            <person name="Salamov A."/>
            <person name="Ahrendt S.R."/>
            <person name="Lipzen A."/>
            <person name="Sullivan W."/>
            <person name="Andreopoulos W.B."/>
            <person name="Clum A."/>
            <person name="Lindquist E."/>
            <person name="Daum C."/>
            <person name="Ramamoorthy G.K."/>
            <person name="Gryganskyi A."/>
            <person name="Culley D."/>
            <person name="Magnuson J.K."/>
            <person name="James T.Y."/>
            <person name="O'Malley M.A."/>
            <person name="Stajich J.E."/>
            <person name="Spatafora J.W."/>
            <person name="Visel A."/>
            <person name="Grigoriev I.V."/>
        </authorList>
    </citation>
    <scope>NUCLEOTIDE SEQUENCE [LARGE SCALE GENOMIC DNA]</scope>
    <source>
        <strain evidence="3 4">JEL800</strain>
    </source>
</reference>
<sequence length="183" mass="20538">MSSPLTAATTNAVQSENIAALRSMHLANCQGINDSAIDLEINVTPATPTSTECPSPLPLLPLSTFTLAESHPKAKKALNLPNELLLLVCYNLSTPSLTTLRLTSKRMRSLANIVLRDRTRIHLKEYEDECVKLEGEHVSMENEKRPHLRHYKQFLRNVNMNDVTEAIRPILLKQLVHISPRRA</sequence>
<dbReference type="EMBL" id="MCGO01000024">
    <property type="protein sequence ID" value="ORY43807.1"/>
    <property type="molecule type" value="Genomic_DNA"/>
</dbReference>
<dbReference type="SUPFAM" id="SSF81383">
    <property type="entry name" value="F-box domain"/>
    <property type="match status" value="1"/>
</dbReference>
<evidence type="ECO:0000259" key="2">
    <source>
        <dbReference type="PROSITE" id="PS50181"/>
    </source>
</evidence>
<gene>
    <name evidence="3" type="ORF">BCR33DRAFT_249908</name>
</gene>
<evidence type="ECO:0000313" key="3">
    <source>
        <dbReference type="EMBL" id="ORY43807.1"/>
    </source>
</evidence>
<dbReference type="Proteomes" id="UP000193642">
    <property type="component" value="Unassembled WGS sequence"/>
</dbReference>
<organism evidence="3 4">
    <name type="scientific">Rhizoclosmatium globosum</name>
    <dbReference type="NCBI Taxonomy" id="329046"/>
    <lineage>
        <taxon>Eukaryota</taxon>
        <taxon>Fungi</taxon>
        <taxon>Fungi incertae sedis</taxon>
        <taxon>Chytridiomycota</taxon>
        <taxon>Chytridiomycota incertae sedis</taxon>
        <taxon>Chytridiomycetes</taxon>
        <taxon>Chytridiales</taxon>
        <taxon>Chytriomycetaceae</taxon>
        <taxon>Rhizoclosmatium</taxon>
    </lineage>
</organism>
<protein>
    <recommendedName>
        <fullName evidence="2">F-box domain-containing protein</fullName>
    </recommendedName>
</protein>
<dbReference type="InterPro" id="IPR001810">
    <property type="entry name" value="F-box_dom"/>
</dbReference>
<evidence type="ECO:0000256" key="1">
    <source>
        <dbReference type="SAM" id="Coils"/>
    </source>
</evidence>
<keyword evidence="1" id="KW-0175">Coiled coil</keyword>
<comment type="caution">
    <text evidence="3">The sequence shown here is derived from an EMBL/GenBank/DDBJ whole genome shotgun (WGS) entry which is preliminary data.</text>
</comment>
<keyword evidence="4" id="KW-1185">Reference proteome</keyword>
<feature type="domain" description="F-box" evidence="2">
    <location>
        <begin position="74"/>
        <end position="123"/>
    </location>
</feature>
<dbReference type="Pfam" id="PF00646">
    <property type="entry name" value="F-box"/>
    <property type="match status" value="1"/>
</dbReference>
<dbReference type="OrthoDB" id="2143324at2759"/>
<dbReference type="PROSITE" id="PS50181">
    <property type="entry name" value="FBOX"/>
    <property type="match status" value="1"/>
</dbReference>
<name>A0A1Y2CA85_9FUNG</name>
<proteinExistence type="predicted"/>
<dbReference type="AlphaFoldDB" id="A0A1Y2CA85"/>
<evidence type="ECO:0000313" key="4">
    <source>
        <dbReference type="Proteomes" id="UP000193642"/>
    </source>
</evidence>
<accession>A0A1Y2CA85</accession>
<feature type="coiled-coil region" evidence="1">
    <location>
        <begin position="116"/>
        <end position="143"/>
    </location>
</feature>